<name>A0A1Q5T4W7_9BACL</name>
<protein>
    <submittedName>
        <fullName evidence="1">Uncharacterized protein</fullName>
    </submittedName>
</protein>
<evidence type="ECO:0000313" key="1">
    <source>
        <dbReference type="EMBL" id="OKO95254.1"/>
    </source>
</evidence>
<comment type="caution">
    <text evidence="1">The sequence shown here is derived from an EMBL/GenBank/DDBJ whole genome shotgun (WGS) entry which is preliminary data.</text>
</comment>
<accession>A0A1Q5T4W7</accession>
<dbReference type="Proteomes" id="UP000186030">
    <property type="component" value="Unassembled WGS sequence"/>
</dbReference>
<dbReference type="EMBL" id="MQMG01000009">
    <property type="protein sequence ID" value="OKO95254.1"/>
    <property type="molecule type" value="Genomic_DNA"/>
</dbReference>
<sequence length="69" mass="8305">MEIIFRKQNFHRLSSRSSFLVFIIPNIREKTVKKLCAWLRSLMEGKDFHHFFTFLGYDDGRRGKGGKRR</sequence>
<reference evidence="2" key="2">
    <citation type="submission" date="2017-01" db="EMBL/GenBank/DDBJ databases">
        <title>Genome sequencing and annotation of Geobacillus sp. 1017, a Hydrocarbon-Oxidizing Thermophilic Bacterium Isolated from a Heavy Oil Reservoir (China).</title>
        <authorList>
            <person name="Kadnikov V.V."/>
            <person name="Mardanov A.V."/>
            <person name="Poltaraus A.B."/>
            <person name="Sokolova D.S."/>
            <person name="Semenova E.M."/>
            <person name="Ravin N.V."/>
            <person name="Tourova T.P."/>
            <person name="Nazina T.N."/>
        </authorList>
    </citation>
    <scope>NUCLEOTIDE SEQUENCE [LARGE SCALE GENOMIC DNA]</scope>
    <source>
        <strain evidence="2">1017</strain>
    </source>
</reference>
<gene>
    <name evidence="1" type="ORF">BRO54_1059</name>
</gene>
<evidence type="ECO:0000313" key="2">
    <source>
        <dbReference type="Proteomes" id="UP000186030"/>
    </source>
</evidence>
<reference evidence="1 2" key="1">
    <citation type="submission" date="2016-11" db="EMBL/GenBank/DDBJ databases">
        <authorList>
            <person name="Kadnikov V."/>
            <person name="Nazina T."/>
        </authorList>
    </citation>
    <scope>NUCLEOTIDE SEQUENCE [LARGE SCALE GENOMIC DNA]</scope>
    <source>
        <strain evidence="1 2">1017</strain>
    </source>
</reference>
<dbReference type="AlphaFoldDB" id="A0A1Q5T4W7"/>
<proteinExistence type="predicted"/>
<organism evidence="1 2">
    <name type="scientific">Geobacillus proteiniphilus</name>
    <dbReference type="NCBI Taxonomy" id="860353"/>
    <lineage>
        <taxon>Bacteria</taxon>
        <taxon>Bacillati</taxon>
        <taxon>Bacillota</taxon>
        <taxon>Bacilli</taxon>
        <taxon>Bacillales</taxon>
        <taxon>Anoxybacillaceae</taxon>
        <taxon>Geobacillus</taxon>
    </lineage>
</organism>